<dbReference type="OrthoDB" id="9787807at2"/>
<evidence type="ECO:0008006" key="3">
    <source>
        <dbReference type="Google" id="ProtNLM"/>
    </source>
</evidence>
<protein>
    <recommendedName>
        <fullName evidence="3">SAM-dependent methyltransferase</fullName>
    </recommendedName>
</protein>
<keyword evidence="2" id="KW-1185">Reference proteome</keyword>
<dbReference type="Proteomes" id="UP000054877">
    <property type="component" value="Unassembled WGS sequence"/>
</dbReference>
<organism evidence="1 2">
    <name type="scientific">Legionella spiritensis</name>
    <dbReference type="NCBI Taxonomy" id="452"/>
    <lineage>
        <taxon>Bacteria</taxon>
        <taxon>Pseudomonadati</taxon>
        <taxon>Pseudomonadota</taxon>
        <taxon>Gammaproteobacteria</taxon>
        <taxon>Legionellales</taxon>
        <taxon>Legionellaceae</taxon>
        <taxon>Legionella</taxon>
    </lineage>
</organism>
<dbReference type="EMBL" id="LNYX01000032">
    <property type="protein sequence ID" value="KTD61408.1"/>
    <property type="molecule type" value="Genomic_DNA"/>
</dbReference>
<sequence length="231" mass="26088">MNKLVVWGHHVDEYMEMFDLSATDLQGKILEYGCGPSAVNAELDGQAALRISCDPLFNLDMATLNSKAALIFADMIDKVTREQDKFDFSGYGSLERFIEKRRDGVNTFFADYLSGKKAKRYQGIHEIALPFADFTFDLALSSHYLFAELYDQDIQFHIRAIKELARVAREVRIFPLIDRYGQPSSFLGPVLLDLQQSNYGAEVRSVAYHLQPEGNAMLRVWAQECPVGTGA</sequence>
<evidence type="ECO:0000313" key="2">
    <source>
        <dbReference type="Proteomes" id="UP000054877"/>
    </source>
</evidence>
<accession>A0A0W0YWX7</accession>
<dbReference type="STRING" id="452.Lspi_2650"/>
<comment type="caution">
    <text evidence="1">The sequence shown here is derived from an EMBL/GenBank/DDBJ whole genome shotgun (WGS) entry which is preliminary data.</text>
</comment>
<gene>
    <name evidence="1" type="ORF">Lspi_2650</name>
</gene>
<dbReference type="AlphaFoldDB" id="A0A0W0YWX7"/>
<name>A0A0W0YWX7_LEGSP</name>
<dbReference type="PATRIC" id="fig|452.5.peg.2934"/>
<reference evidence="1 2" key="1">
    <citation type="submission" date="2015-11" db="EMBL/GenBank/DDBJ databases">
        <title>Genomic analysis of 38 Legionella species identifies large and diverse effector repertoires.</title>
        <authorList>
            <person name="Burstein D."/>
            <person name="Amaro F."/>
            <person name="Zusman T."/>
            <person name="Lifshitz Z."/>
            <person name="Cohen O."/>
            <person name="Gilbert J.A."/>
            <person name="Pupko T."/>
            <person name="Shuman H.A."/>
            <person name="Segal G."/>
        </authorList>
    </citation>
    <scope>NUCLEOTIDE SEQUENCE [LARGE SCALE GENOMIC DNA]</scope>
    <source>
        <strain evidence="1 2">Mt.St.Helens-9</strain>
    </source>
</reference>
<proteinExistence type="predicted"/>
<evidence type="ECO:0000313" key="1">
    <source>
        <dbReference type="EMBL" id="KTD61408.1"/>
    </source>
</evidence>
<dbReference type="RefSeq" id="WP_058484566.1">
    <property type="nucleotide sequence ID" value="NZ_CAAAII010000007.1"/>
</dbReference>